<organism evidence="6">
    <name type="scientific">Kosmotoga arenicorallina</name>
    <dbReference type="NCBI Taxonomy" id="688066"/>
    <lineage>
        <taxon>Bacteria</taxon>
        <taxon>Thermotogati</taxon>
        <taxon>Thermotogota</taxon>
        <taxon>Thermotogae</taxon>
        <taxon>Kosmotogales</taxon>
        <taxon>Kosmotogaceae</taxon>
        <taxon>Kosmotoga</taxon>
    </lineage>
</organism>
<keyword evidence="4" id="KW-0808">Transferase</keyword>
<feature type="non-terminal residue" evidence="6">
    <location>
        <position position="1"/>
    </location>
</feature>
<keyword evidence="5" id="KW-0949">S-adenosyl-L-methionine</keyword>
<dbReference type="GO" id="GO:0005829">
    <property type="term" value="C:cytosol"/>
    <property type="evidence" value="ECO:0007669"/>
    <property type="project" value="TreeGrafter"/>
</dbReference>
<name>A0A7C5HSJ4_9BACT</name>
<evidence type="ECO:0000313" key="6">
    <source>
        <dbReference type="EMBL" id="HHF08867.1"/>
    </source>
</evidence>
<dbReference type="PIRSF" id="PIRSF003078">
    <property type="entry name" value="GidB"/>
    <property type="match status" value="1"/>
</dbReference>
<comment type="caution">
    <text evidence="6">The sequence shown here is derived from an EMBL/GenBank/DDBJ whole genome shotgun (WGS) entry which is preliminary data.</text>
</comment>
<evidence type="ECO:0000256" key="5">
    <source>
        <dbReference type="ARBA" id="ARBA00022691"/>
    </source>
</evidence>
<keyword evidence="3" id="KW-0489">Methyltransferase</keyword>
<sequence>IDIGTGGGVPGIICAILFPESKWTLLDSIRKKVQEIDNFIYELGLKNVRVICQRAEEYAKLDREKYCGAFMRAVARPDVCLEYAAPLIKTGGKIYLYRGPNWKKEKDFAERAASLLGLRIDRVIEYQITENIKRNLVIYKKLIATSLKYPRKTGSATKKPLGGK</sequence>
<accession>A0A7C5HSJ4</accession>
<gene>
    <name evidence="6" type="ORF">ENL26_03785</name>
</gene>
<proteinExistence type="predicted"/>
<dbReference type="SUPFAM" id="SSF53335">
    <property type="entry name" value="S-adenosyl-L-methionine-dependent methyltransferases"/>
    <property type="match status" value="1"/>
</dbReference>
<evidence type="ECO:0000256" key="2">
    <source>
        <dbReference type="ARBA" id="ARBA00022552"/>
    </source>
</evidence>
<dbReference type="Gene3D" id="3.40.50.150">
    <property type="entry name" value="Vaccinia Virus protein VP39"/>
    <property type="match status" value="1"/>
</dbReference>
<dbReference type="PANTHER" id="PTHR31760">
    <property type="entry name" value="S-ADENOSYL-L-METHIONINE-DEPENDENT METHYLTRANSFERASES SUPERFAMILY PROTEIN"/>
    <property type="match status" value="1"/>
</dbReference>
<evidence type="ECO:0000256" key="4">
    <source>
        <dbReference type="ARBA" id="ARBA00022679"/>
    </source>
</evidence>
<reference evidence="6" key="1">
    <citation type="journal article" date="2020" name="mSystems">
        <title>Genome- and Community-Level Interaction Insights into Carbon Utilization and Element Cycling Functions of Hydrothermarchaeota in Hydrothermal Sediment.</title>
        <authorList>
            <person name="Zhou Z."/>
            <person name="Liu Y."/>
            <person name="Xu W."/>
            <person name="Pan J."/>
            <person name="Luo Z.H."/>
            <person name="Li M."/>
        </authorList>
    </citation>
    <scope>NUCLEOTIDE SEQUENCE [LARGE SCALE GENOMIC DNA]</scope>
    <source>
        <strain evidence="6">HyVt-80</strain>
    </source>
</reference>
<evidence type="ECO:0000256" key="1">
    <source>
        <dbReference type="ARBA" id="ARBA00022490"/>
    </source>
</evidence>
<keyword evidence="2" id="KW-0698">rRNA processing</keyword>
<dbReference type="GO" id="GO:0070043">
    <property type="term" value="F:rRNA (guanine-N7-)-methyltransferase activity"/>
    <property type="evidence" value="ECO:0007669"/>
    <property type="project" value="TreeGrafter"/>
</dbReference>
<dbReference type="Pfam" id="PF02527">
    <property type="entry name" value="GidB"/>
    <property type="match status" value="1"/>
</dbReference>
<dbReference type="InterPro" id="IPR029063">
    <property type="entry name" value="SAM-dependent_MTases_sf"/>
</dbReference>
<dbReference type="PANTHER" id="PTHR31760:SF0">
    <property type="entry name" value="S-ADENOSYL-L-METHIONINE-DEPENDENT METHYLTRANSFERASES SUPERFAMILY PROTEIN"/>
    <property type="match status" value="1"/>
</dbReference>
<dbReference type="AlphaFoldDB" id="A0A7C5HSJ4"/>
<dbReference type="Proteomes" id="UP000886129">
    <property type="component" value="Unassembled WGS sequence"/>
</dbReference>
<evidence type="ECO:0000256" key="3">
    <source>
        <dbReference type="ARBA" id="ARBA00022603"/>
    </source>
</evidence>
<keyword evidence="1" id="KW-0963">Cytoplasm</keyword>
<dbReference type="InterPro" id="IPR003682">
    <property type="entry name" value="rRNA_ssu_MeTfrase_G"/>
</dbReference>
<dbReference type="EMBL" id="DRTH01000226">
    <property type="protein sequence ID" value="HHF08867.1"/>
    <property type="molecule type" value="Genomic_DNA"/>
</dbReference>
<dbReference type="CDD" id="cd02440">
    <property type="entry name" value="AdoMet_MTases"/>
    <property type="match status" value="1"/>
</dbReference>
<protein>
    <submittedName>
        <fullName evidence="6">16S rRNA (Guanine(527)-N(7))-methyltransferase RsmG</fullName>
    </submittedName>
</protein>